<gene>
    <name evidence="5" type="ORF">ETD96_04945</name>
</gene>
<dbReference type="InterPro" id="IPR029052">
    <property type="entry name" value="Metallo-depent_PP-like"/>
</dbReference>
<sequence>MSRRGKAAVAAVLVGTAMTAAACGGSGDSEAEGAGPPSATSGAAGGGGATKPPAPAKEPIIIAFGGDTHFEGQLRARLGNPSTALGPVARQLRAADFTMLNLETAITTGGTPAPGKQYAFRAPATAFKALKAAGVDVVSMANNHGMDFMDGGLRDSLAAIKRTGFPVVGIGKDEDDAFKPYRVTVKGNKLAVVGATQVLDDNLIQAWTATDTKGGLASAKNVPRMVQAVKEARKGSDVVIVHLHWGAELQPCPLPRQKELAQQLVEAGADIIVGGHAHIPLGGGYMDNAYVHYGMGNFVFYSANGQTAKSGVLFLKVQDGKVTKDKWSPALISGGVPIPMKGAAAKAELKRWNGLRGCTGLSASPES</sequence>
<comment type="similarity">
    <text evidence="1">Belongs to the CapA family.</text>
</comment>
<dbReference type="Pfam" id="PF09587">
    <property type="entry name" value="PGA_cap"/>
    <property type="match status" value="1"/>
</dbReference>
<feature type="region of interest" description="Disordered" evidence="2">
    <location>
        <begin position="24"/>
        <end position="57"/>
    </location>
</feature>
<protein>
    <submittedName>
        <fullName evidence="5">CapA family protein</fullName>
    </submittedName>
</protein>
<organism evidence="5 6">
    <name type="scientific">Actinomadura geliboluensis</name>
    <dbReference type="NCBI Taxonomy" id="882440"/>
    <lineage>
        <taxon>Bacteria</taxon>
        <taxon>Bacillati</taxon>
        <taxon>Actinomycetota</taxon>
        <taxon>Actinomycetes</taxon>
        <taxon>Streptosporangiales</taxon>
        <taxon>Thermomonosporaceae</taxon>
        <taxon>Actinomadura</taxon>
    </lineage>
</organism>
<dbReference type="OrthoDB" id="9810718at2"/>
<dbReference type="InterPro" id="IPR019079">
    <property type="entry name" value="Capsule_synth_CapA"/>
</dbReference>
<keyword evidence="6" id="KW-1185">Reference proteome</keyword>
<dbReference type="CDD" id="cd07381">
    <property type="entry name" value="MPP_CapA"/>
    <property type="match status" value="1"/>
</dbReference>
<dbReference type="PANTHER" id="PTHR33393">
    <property type="entry name" value="POLYGLUTAMINE SYNTHESIS ACCESSORY PROTEIN RV0574C-RELATED"/>
    <property type="match status" value="1"/>
</dbReference>
<evidence type="ECO:0000259" key="4">
    <source>
        <dbReference type="SMART" id="SM00854"/>
    </source>
</evidence>
<dbReference type="SMART" id="SM00854">
    <property type="entry name" value="PGA_cap"/>
    <property type="match status" value="1"/>
</dbReference>
<dbReference type="AlphaFoldDB" id="A0A5S4H988"/>
<dbReference type="SUPFAM" id="SSF56300">
    <property type="entry name" value="Metallo-dependent phosphatases"/>
    <property type="match status" value="1"/>
</dbReference>
<dbReference type="PROSITE" id="PS51257">
    <property type="entry name" value="PROKAR_LIPOPROTEIN"/>
    <property type="match status" value="1"/>
</dbReference>
<feature type="compositionally biased region" description="Low complexity" evidence="2">
    <location>
        <begin position="32"/>
        <end position="42"/>
    </location>
</feature>
<reference evidence="5 6" key="1">
    <citation type="submission" date="2019-05" db="EMBL/GenBank/DDBJ databases">
        <title>Draft genome sequence of Actinomadura geliboluensis A8036.</title>
        <authorList>
            <person name="Saricaoglu S."/>
            <person name="Isik K."/>
        </authorList>
    </citation>
    <scope>NUCLEOTIDE SEQUENCE [LARGE SCALE GENOMIC DNA]</scope>
    <source>
        <strain evidence="5 6">A8036</strain>
    </source>
</reference>
<comment type="caution">
    <text evidence="5">The sequence shown here is derived from an EMBL/GenBank/DDBJ whole genome shotgun (WGS) entry which is preliminary data.</text>
</comment>
<dbReference type="Gene3D" id="3.60.21.10">
    <property type="match status" value="1"/>
</dbReference>
<proteinExistence type="inferred from homology"/>
<evidence type="ECO:0000256" key="2">
    <source>
        <dbReference type="SAM" id="MobiDB-lite"/>
    </source>
</evidence>
<accession>A0A5S4H988</accession>
<dbReference type="RefSeq" id="WP_138634735.1">
    <property type="nucleotide sequence ID" value="NZ_JASWDG010000036.1"/>
</dbReference>
<feature type="domain" description="Capsule synthesis protein CapA" evidence="4">
    <location>
        <begin position="61"/>
        <end position="302"/>
    </location>
</feature>
<feature type="signal peptide" evidence="3">
    <location>
        <begin position="1"/>
        <end position="22"/>
    </location>
</feature>
<evidence type="ECO:0000313" key="6">
    <source>
        <dbReference type="Proteomes" id="UP000305238"/>
    </source>
</evidence>
<evidence type="ECO:0000256" key="1">
    <source>
        <dbReference type="ARBA" id="ARBA00005662"/>
    </source>
</evidence>
<dbReference type="PANTHER" id="PTHR33393:SF13">
    <property type="entry name" value="PGA BIOSYNTHESIS PROTEIN CAPA"/>
    <property type="match status" value="1"/>
</dbReference>
<evidence type="ECO:0000256" key="3">
    <source>
        <dbReference type="SAM" id="SignalP"/>
    </source>
</evidence>
<keyword evidence="3" id="KW-0732">Signal</keyword>
<name>A0A5S4H988_9ACTN</name>
<dbReference type="EMBL" id="VCKZ01000019">
    <property type="protein sequence ID" value="TMR41549.1"/>
    <property type="molecule type" value="Genomic_DNA"/>
</dbReference>
<feature type="chain" id="PRO_5024322359" evidence="3">
    <location>
        <begin position="23"/>
        <end position="367"/>
    </location>
</feature>
<dbReference type="Proteomes" id="UP000305238">
    <property type="component" value="Unassembled WGS sequence"/>
</dbReference>
<dbReference type="InterPro" id="IPR052169">
    <property type="entry name" value="CW_Biosynth-Accessory"/>
</dbReference>
<evidence type="ECO:0000313" key="5">
    <source>
        <dbReference type="EMBL" id="TMR41549.1"/>
    </source>
</evidence>